<comment type="similarity">
    <text evidence="3">Belongs to the RRM RBM34 family.</text>
</comment>
<feature type="region of interest" description="Disordered" evidence="8">
    <location>
        <begin position="1"/>
        <end position="26"/>
    </location>
</feature>
<dbReference type="SMART" id="SM00360">
    <property type="entry name" value="RRM"/>
    <property type="match status" value="2"/>
</dbReference>
<evidence type="ECO:0000256" key="2">
    <source>
        <dbReference type="ARBA" id="ARBA00004604"/>
    </source>
</evidence>
<dbReference type="PANTHER" id="PTHR23236:SF25">
    <property type="entry name" value="RNA-BINDING PROTEIN 34"/>
    <property type="match status" value="1"/>
</dbReference>
<dbReference type="EMBL" id="JANBPU010000088">
    <property type="protein sequence ID" value="KAJ1916872.1"/>
    <property type="molecule type" value="Genomic_DNA"/>
</dbReference>
<keyword evidence="11" id="KW-1185">Reference proteome</keyword>
<dbReference type="AlphaFoldDB" id="A0A9W8A2H8"/>
<dbReference type="Pfam" id="PF00076">
    <property type="entry name" value="RRM_1"/>
    <property type="match status" value="1"/>
</dbReference>
<evidence type="ECO:0000256" key="4">
    <source>
        <dbReference type="ARBA" id="ARBA00015520"/>
    </source>
</evidence>
<dbReference type="InterPro" id="IPR012677">
    <property type="entry name" value="Nucleotide-bd_a/b_plait_sf"/>
</dbReference>
<dbReference type="SUPFAM" id="SSF54928">
    <property type="entry name" value="RNA-binding domain, RBD"/>
    <property type="match status" value="2"/>
</dbReference>
<comment type="caution">
    <text evidence="10">The sequence shown here is derived from an EMBL/GenBank/DDBJ whole genome shotgun (WGS) entry which is preliminary data.</text>
</comment>
<comment type="subcellular location">
    <subcellularLocation>
        <location evidence="2">Nucleus</location>
        <location evidence="2">Nucleolus</location>
    </subcellularLocation>
</comment>
<feature type="compositionally biased region" description="Basic residues" evidence="8">
    <location>
        <begin position="356"/>
        <end position="372"/>
    </location>
</feature>
<keyword evidence="6" id="KW-0539">Nucleus</keyword>
<dbReference type="Proteomes" id="UP001150538">
    <property type="component" value="Unassembled WGS sequence"/>
</dbReference>
<feature type="region of interest" description="Disordered" evidence="8">
    <location>
        <begin position="322"/>
        <end position="372"/>
    </location>
</feature>
<feature type="compositionally biased region" description="Basic and acidic residues" evidence="8">
    <location>
        <begin position="50"/>
        <end position="78"/>
    </location>
</feature>
<keyword evidence="5 7" id="KW-0694">RNA-binding</keyword>
<accession>A0A9W8A2H8</accession>
<dbReference type="OrthoDB" id="442677at2759"/>
<name>A0A9W8A2H8_9FUNG</name>
<feature type="compositionally biased region" description="Basic and acidic residues" evidence="8">
    <location>
        <begin position="322"/>
        <end position="355"/>
    </location>
</feature>
<dbReference type="GO" id="GO:0005730">
    <property type="term" value="C:nucleolus"/>
    <property type="evidence" value="ECO:0007669"/>
    <property type="project" value="UniProtKB-SubCell"/>
</dbReference>
<feature type="compositionally biased region" description="Basic and acidic residues" evidence="8">
    <location>
        <begin position="87"/>
        <end position="98"/>
    </location>
</feature>
<evidence type="ECO:0000256" key="7">
    <source>
        <dbReference type="PROSITE-ProRule" id="PRU00176"/>
    </source>
</evidence>
<dbReference type="CDD" id="cd12395">
    <property type="entry name" value="RRM2_RBM34"/>
    <property type="match status" value="1"/>
</dbReference>
<dbReference type="InterPro" id="IPR000504">
    <property type="entry name" value="RRM_dom"/>
</dbReference>
<evidence type="ECO:0000256" key="5">
    <source>
        <dbReference type="ARBA" id="ARBA00022884"/>
    </source>
</evidence>
<gene>
    <name evidence="10" type="primary">NOP12</name>
    <name evidence="10" type="ORF">H4219_003527</name>
</gene>
<evidence type="ECO:0000313" key="10">
    <source>
        <dbReference type="EMBL" id="KAJ1916872.1"/>
    </source>
</evidence>
<evidence type="ECO:0000313" key="11">
    <source>
        <dbReference type="Proteomes" id="UP001150538"/>
    </source>
</evidence>
<feature type="domain" description="RRM" evidence="9">
    <location>
        <begin position="140"/>
        <end position="238"/>
    </location>
</feature>
<proteinExistence type="inferred from homology"/>
<comment type="function">
    <text evidence="1">Involved in pre-25S rRNA processing.</text>
</comment>
<feature type="domain" description="RRM" evidence="9">
    <location>
        <begin position="246"/>
        <end position="323"/>
    </location>
</feature>
<sequence length="372" mass="41853">MSGYKEGDLSSVLLGGSFGGDKGKTVDTELDGLFKVAAAAPEAPKPMVFKKRENKNETQTQDKKKADELTQKEINQRNRDRRLRKAGKLDKNNKDSDNTKSLSNKRQRSSDENDEGDDDSNAQTKKPKKPIPEDPERKKRTVFIGNLSTEAITNKKVYVALKKKLEAYGKVETIRFRSIAFAKLLSRKEAFISKQIHSERQTCNAYIVFENKEQANKCLELNGTLFLEKHIRVDIASNDQKHDPKRSVFVGNIAFDTEEEDLWSHFATCGTVENVRLIRDPTTNLGKGFGYVLFKDIASVSLALKLGGTKIGDRKVRVSRCTKETKKDKLSDSRPKKFKPRVIEGTRAYKGDKIGKLGKKKIAGPKKPKTKS</sequence>
<dbReference type="PROSITE" id="PS50102">
    <property type="entry name" value="RRM"/>
    <property type="match status" value="2"/>
</dbReference>
<evidence type="ECO:0000256" key="6">
    <source>
        <dbReference type="ARBA" id="ARBA00023242"/>
    </source>
</evidence>
<evidence type="ECO:0000256" key="3">
    <source>
        <dbReference type="ARBA" id="ARBA00007077"/>
    </source>
</evidence>
<protein>
    <recommendedName>
        <fullName evidence="4">Nucleolar protein 12</fullName>
    </recommendedName>
</protein>
<feature type="region of interest" description="Disordered" evidence="8">
    <location>
        <begin position="39"/>
        <end position="141"/>
    </location>
</feature>
<dbReference type="PANTHER" id="PTHR23236">
    <property type="entry name" value="EUKARYOTIC TRANSLATION INITIATION FACTOR 4B/4H"/>
    <property type="match status" value="1"/>
</dbReference>
<evidence type="ECO:0000256" key="8">
    <source>
        <dbReference type="SAM" id="MobiDB-lite"/>
    </source>
</evidence>
<evidence type="ECO:0000256" key="1">
    <source>
        <dbReference type="ARBA" id="ARBA00002475"/>
    </source>
</evidence>
<dbReference type="GO" id="GO:0003723">
    <property type="term" value="F:RNA binding"/>
    <property type="evidence" value="ECO:0007669"/>
    <property type="project" value="UniProtKB-UniRule"/>
</dbReference>
<dbReference type="Gene3D" id="3.30.70.330">
    <property type="match status" value="2"/>
</dbReference>
<dbReference type="InterPro" id="IPR035979">
    <property type="entry name" value="RBD_domain_sf"/>
</dbReference>
<evidence type="ECO:0000259" key="9">
    <source>
        <dbReference type="PROSITE" id="PS50102"/>
    </source>
</evidence>
<dbReference type="InterPro" id="IPR034221">
    <property type="entry name" value="RBM34_RRM2"/>
</dbReference>
<organism evidence="10 11">
    <name type="scientific">Mycoemilia scoparia</name>
    <dbReference type="NCBI Taxonomy" id="417184"/>
    <lineage>
        <taxon>Eukaryota</taxon>
        <taxon>Fungi</taxon>
        <taxon>Fungi incertae sedis</taxon>
        <taxon>Zoopagomycota</taxon>
        <taxon>Kickxellomycotina</taxon>
        <taxon>Kickxellomycetes</taxon>
        <taxon>Kickxellales</taxon>
        <taxon>Kickxellaceae</taxon>
        <taxon>Mycoemilia</taxon>
    </lineage>
</organism>
<reference evidence="10" key="1">
    <citation type="submission" date="2022-07" db="EMBL/GenBank/DDBJ databases">
        <title>Phylogenomic reconstructions and comparative analyses of Kickxellomycotina fungi.</title>
        <authorList>
            <person name="Reynolds N.K."/>
            <person name="Stajich J.E."/>
            <person name="Barry K."/>
            <person name="Grigoriev I.V."/>
            <person name="Crous P."/>
            <person name="Smith M.E."/>
        </authorList>
    </citation>
    <scope>NUCLEOTIDE SEQUENCE</scope>
    <source>
        <strain evidence="10">NBRC 100468</strain>
    </source>
</reference>